<dbReference type="Gene3D" id="3.80.10.10">
    <property type="entry name" value="Ribonuclease Inhibitor"/>
    <property type="match status" value="2"/>
</dbReference>
<dbReference type="SUPFAM" id="SSF52058">
    <property type="entry name" value="L domain-like"/>
    <property type="match status" value="2"/>
</dbReference>
<feature type="domain" description="Disease resistance N-terminal" evidence="5">
    <location>
        <begin position="14"/>
        <end position="98"/>
    </location>
</feature>
<dbReference type="GO" id="GO:0006952">
    <property type="term" value="P:defense response"/>
    <property type="evidence" value="ECO:0007669"/>
    <property type="project" value="UniProtKB-KW"/>
</dbReference>
<keyword evidence="4" id="KW-0611">Plant defense</keyword>
<reference evidence="7 8" key="1">
    <citation type="submission" date="2019-04" db="EMBL/GenBank/DDBJ databases">
        <title>An improved genome assembly and genetic linkage map for asparagus bean, Vigna unguiculata ssp. sesquipedialis.</title>
        <authorList>
            <person name="Xia Q."/>
            <person name="Zhang R."/>
            <person name="Dong Y."/>
        </authorList>
    </citation>
    <scope>NUCLEOTIDE SEQUENCE [LARGE SCALE GENOMIC DNA]</scope>
    <source>
        <tissue evidence="7">Leaf</tissue>
    </source>
</reference>
<evidence type="ECO:0000256" key="1">
    <source>
        <dbReference type="ARBA" id="ARBA00022614"/>
    </source>
</evidence>
<dbReference type="Pfam" id="PF25019">
    <property type="entry name" value="LRR_R13L1-DRL21"/>
    <property type="match status" value="1"/>
</dbReference>
<evidence type="ECO:0000313" key="7">
    <source>
        <dbReference type="EMBL" id="QCD85750.1"/>
    </source>
</evidence>
<dbReference type="PANTHER" id="PTHR47186">
    <property type="entry name" value="LEUCINE-RICH REPEAT-CONTAINING PROTEIN 57"/>
    <property type="match status" value="1"/>
</dbReference>
<accession>A0A4D6LBB8</accession>
<keyword evidence="3" id="KW-0547">Nucleotide-binding</keyword>
<dbReference type="EMBL" id="CP039347">
    <property type="protein sequence ID" value="QCD85750.1"/>
    <property type="molecule type" value="Genomic_DNA"/>
</dbReference>
<dbReference type="Proteomes" id="UP000501690">
    <property type="component" value="Linkage Group LG3"/>
</dbReference>
<dbReference type="InterPro" id="IPR003591">
    <property type="entry name" value="Leu-rich_rpt_typical-subtyp"/>
</dbReference>
<keyword evidence="1" id="KW-0433">Leucine-rich repeat</keyword>
<evidence type="ECO:0000256" key="3">
    <source>
        <dbReference type="ARBA" id="ARBA00022741"/>
    </source>
</evidence>
<evidence type="ECO:0000256" key="4">
    <source>
        <dbReference type="ARBA" id="ARBA00022821"/>
    </source>
</evidence>
<feature type="domain" description="R13L1/DRL21-like LRR repeat region" evidence="6">
    <location>
        <begin position="308"/>
        <end position="432"/>
    </location>
</feature>
<evidence type="ECO:0000259" key="5">
    <source>
        <dbReference type="Pfam" id="PF18052"/>
    </source>
</evidence>
<keyword evidence="8" id="KW-1185">Reference proteome</keyword>
<dbReference type="SMART" id="SM00369">
    <property type="entry name" value="LRR_TYP"/>
    <property type="match status" value="2"/>
</dbReference>
<dbReference type="InterPro" id="IPR032675">
    <property type="entry name" value="LRR_dom_sf"/>
</dbReference>
<organism evidence="7 8">
    <name type="scientific">Vigna unguiculata</name>
    <name type="common">Cowpea</name>
    <dbReference type="NCBI Taxonomy" id="3917"/>
    <lineage>
        <taxon>Eukaryota</taxon>
        <taxon>Viridiplantae</taxon>
        <taxon>Streptophyta</taxon>
        <taxon>Embryophyta</taxon>
        <taxon>Tracheophyta</taxon>
        <taxon>Spermatophyta</taxon>
        <taxon>Magnoliopsida</taxon>
        <taxon>eudicotyledons</taxon>
        <taxon>Gunneridae</taxon>
        <taxon>Pentapetalae</taxon>
        <taxon>rosids</taxon>
        <taxon>fabids</taxon>
        <taxon>Fabales</taxon>
        <taxon>Fabaceae</taxon>
        <taxon>Papilionoideae</taxon>
        <taxon>50 kb inversion clade</taxon>
        <taxon>NPAAA clade</taxon>
        <taxon>indigoferoid/millettioid clade</taxon>
        <taxon>Phaseoleae</taxon>
        <taxon>Vigna</taxon>
    </lineage>
</organism>
<dbReference type="AlphaFoldDB" id="A0A4D6LBB8"/>
<protein>
    <submittedName>
        <fullName evidence="7">Internalin A</fullName>
    </submittedName>
</protein>
<gene>
    <name evidence="7" type="ORF">DEO72_LG3g270</name>
</gene>
<dbReference type="PANTHER" id="PTHR47186:SF43">
    <property type="entry name" value="TYPE DISEASE RESISTANCE PROTEIN CNL-J3, PUTATIVE-RELATED"/>
    <property type="match status" value="1"/>
</dbReference>
<dbReference type="InterPro" id="IPR041118">
    <property type="entry name" value="Rx_N"/>
</dbReference>
<evidence type="ECO:0000259" key="6">
    <source>
        <dbReference type="Pfam" id="PF25019"/>
    </source>
</evidence>
<proteinExistence type="predicted"/>
<dbReference type="InterPro" id="IPR056789">
    <property type="entry name" value="LRR_R13L1-DRL21"/>
</dbReference>
<dbReference type="GO" id="GO:0000166">
    <property type="term" value="F:nucleotide binding"/>
    <property type="evidence" value="ECO:0007669"/>
    <property type="project" value="UniProtKB-KW"/>
</dbReference>
<sequence>MPVLETLGGALFGAVLQVLFDRIDSRQVVDYFRGRKLDEKLLKKLKRKLVSINAVVDDAEQKQFRNSYVKAWLDEVRDVLLDTEDLMDEIHYEFSTYELEVESQGSSSKVCSFESRIIEVLDDLESLLNQKDDLGLKNASRVEVGFGVDKAKSITKKTRHFSLVIDDEQYSRELHYHGFENLYDAKRLRTFIPVPRITYLHHSFRSCLTEVPETIGDLIHLRSLDLSYTYIQKLPDSMCSLCNLQTLKLNNCVILNELPWNLHKLTNLHHLELMGNRLTKLPMHIGKLNNLEILVSPFNVGKSSEICIQQLGELSVHGDLLIKDLQNTVNPLDALAADLKSKTCLVRLGLHWDFERNLDNSIEEREVLENMKPCRQLEHLSIADYGGTKFPRWLSDNSLSNLVSLSLKNCKHCTWLPSLGLLTFLKHLTIRGLDWIGRIDADFYGNSSSSFPSLETLDISNMKEWEEWKCMTGAFSSLQHLYVTNCPKLKGQLPEHLSHLKKLTIENCQQLVTLIPRTLEICELHLQDCGKLEIDYHPTTLKRLQMQGDNMEMISQENPHRHLKSLTIEKCSQFEYFPNEGLFAPELENLVIVKLEKLKLMPKHMSALLPSLDYMCVWVCPRVELSEGSLPSNLREMRLWNCSKLVASLNGVWGTNHSLKSLYIGKVDVEFFGGEDLLPISLTRLDICHCPNLKKLDCNIFCHLSSLESLELVSCPNLQCLPEEGLPKSVSYLKIKDCLLLTQRCKKEEGQDREKIAHIKFIRLDY</sequence>
<dbReference type="Gene3D" id="1.20.5.4130">
    <property type="match status" value="1"/>
</dbReference>
<dbReference type="Pfam" id="PF18052">
    <property type="entry name" value="Rx_N"/>
    <property type="match status" value="1"/>
</dbReference>
<keyword evidence="2" id="KW-0677">Repeat</keyword>
<evidence type="ECO:0000256" key="2">
    <source>
        <dbReference type="ARBA" id="ARBA00022737"/>
    </source>
</evidence>
<name>A0A4D6LBB8_VIGUN</name>
<evidence type="ECO:0000313" key="8">
    <source>
        <dbReference type="Proteomes" id="UP000501690"/>
    </source>
</evidence>